<evidence type="ECO:0000313" key="4">
    <source>
        <dbReference type="Proteomes" id="UP000054549"/>
    </source>
</evidence>
<keyword evidence="4" id="KW-1185">Reference proteome</keyword>
<feature type="transmembrane region" description="Helical" evidence="1">
    <location>
        <begin position="126"/>
        <end position="147"/>
    </location>
</feature>
<dbReference type="PANTHER" id="PTHR39470:SF1">
    <property type="entry name" value="CHORISMATE SYNTHASE PROTEIN"/>
    <property type="match status" value="1"/>
</dbReference>
<dbReference type="OrthoDB" id="4218123at2759"/>
<dbReference type="STRING" id="946122.A0A0C2X0Q2"/>
<dbReference type="EMBL" id="KN818273">
    <property type="protein sequence ID" value="KIL62263.1"/>
    <property type="molecule type" value="Genomic_DNA"/>
</dbReference>
<feature type="signal peptide" evidence="2">
    <location>
        <begin position="1"/>
        <end position="23"/>
    </location>
</feature>
<protein>
    <submittedName>
        <fullName evidence="3">Uncharacterized protein</fullName>
    </submittedName>
</protein>
<dbReference type="PANTHER" id="PTHR39470">
    <property type="entry name" value="CHROMOSOME 10, WHOLE GENOME SHOTGUN SEQUENCE"/>
    <property type="match status" value="1"/>
</dbReference>
<accession>A0A0C2X0Q2</accession>
<reference evidence="3 4" key="1">
    <citation type="submission" date="2014-04" db="EMBL/GenBank/DDBJ databases">
        <title>Evolutionary Origins and Diversification of the Mycorrhizal Mutualists.</title>
        <authorList>
            <consortium name="DOE Joint Genome Institute"/>
            <consortium name="Mycorrhizal Genomics Consortium"/>
            <person name="Kohler A."/>
            <person name="Kuo A."/>
            <person name="Nagy L.G."/>
            <person name="Floudas D."/>
            <person name="Copeland A."/>
            <person name="Barry K.W."/>
            <person name="Cichocki N."/>
            <person name="Veneault-Fourrey C."/>
            <person name="LaButti K."/>
            <person name="Lindquist E.A."/>
            <person name="Lipzen A."/>
            <person name="Lundell T."/>
            <person name="Morin E."/>
            <person name="Murat C."/>
            <person name="Riley R."/>
            <person name="Ohm R."/>
            <person name="Sun H."/>
            <person name="Tunlid A."/>
            <person name="Henrissat B."/>
            <person name="Grigoriev I.V."/>
            <person name="Hibbett D.S."/>
            <person name="Martin F."/>
        </authorList>
    </citation>
    <scope>NUCLEOTIDE SEQUENCE [LARGE SCALE GENOMIC DNA]</scope>
    <source>
        <strain evidence="3 4">Koide BX008</strain>
    </source>
</reference>
<feature type="chain" id="PRO_5002158637" evidence="2">
    <location>
        <begin position="24"/>
        <end position="352"/>
    </location>
</feature>
<proteinExistence type="predicted"/>
<gene>
    <name evidence="3" type="ORF">M378DRAFT_81408</name>
</gene>
<keyword evidence="2" id="KW-0732">Signal</keyword>
<dbReference type="Proteomes" id="UP000054549">
    <property type="component" value="Unassembled WGS sequence"/>
</dbReference>
<evidence type="ECO:0000256" key="2">
    <source>
        <dbReference type="SAM" id="SignalP"/>
    </source>
</evidence>
<name>A0A0C2X0Q2_AMAMK</name>
<sequence length="352" mass="39458">MFRLVSVLLLLHSLLVLNTLLRAPSPNVFSALNIPINTSTHVIRAALVQISATTDWLDRLDSFELRSLYVRFGHNVVLTCDHCQTTGDYALYALPRPALAYIREMALVGLVTLEKLNRSHLRSVGVGILVAAFVAEAYFLGTAPIAVPPPGTRIAPEDTFMWHDQLLFYRHLLFLTLPLTLFTLPSLLKYITRSPVLFPIFIRIPFIALLIQPPLQHQLASSLGQDELSPAQLKTFLIQSCLKTLEHLVPSLHLQKLTHAALMRDSDLKSRAGEWWAREKEESDVILGDEAVKRAAKAEGLGFEEEEEKERGVGVDMDRAEGNLRTSARAAVDGLFNQGLRPSEHWVQMFQQ</sequence>
<feature type="transmembrane region" description="Helical" evidence="1">
    <location>
        <begin position="167"/>
        <end position="184"/>
    </location>
</feature>
<keyword evidence="1" id="KW-0472">Membrane</keyword>
<evidence type="ECO:0000256" key="1">
    <source>
        <dbReference type="SAM" id="Phobius"/>
    </source>
</evidence>
<dbReference type="AlphaFoldDB" id="A0A0C2X0Q2"/>
<organism evidence="3 4">
    <name type="scientific">Amanita muscaria (strain Koide BX008)</name>
    <dbReference type="NCBI Taxonomy" id="946122"/>
    <lineage>
        <taxon>Eukaryota</taxon>
        <taxon>Fungi</taxon>
        <taxon>Dikarya</taxon>
        <taxon>Basidiomycota</taxon>
        <taxon>Agaricomycotina</taxon>
        <taxon>Agaricomycetes</taxon>
        <taxon>Agaricomycetidae</taxon>
        <taxon>Agaricales</taxon>
        <taxon>Pluteineae</taxon>
        <taxon>Amanitaceae</taxon>
        <taxon>Amanita</taxon>
    </lineage>
</organism>
<dbReference type="HOGENOM" id="CLU_065849_0_0_1"/>
<dbReference type="InParanoid" id="A0A0C2X0Q2"/>
<keyword evidence="1" id="KW-1133">Transmembrane helix</keyword>
<keyword evidence="1" id="KW-0812">Transmembrane</keyword>
<evidence type="ECO:0000313" key="3">
    <source>
        <dbReference type="EMBL" id="KIL62263.1"/>
    </source>
</evidence>